<feature type="region of interest" description="Disordered" evidence="6">
    <location>
        <begin position="905"/>
        <end position="1042"/>
    </location>
</feature>
<dbReference type="PANTHER" id="PTHR24403:SF105">
    <property type="entry name" value="ZINC FINGER PROTEIN 2-LIKE ISOFORM X1"/>
    <property type="match status" value="1"/>
</dbReference>
<dbReference type="GO" id="GO:0008270">
    <property type="term" value="F:zinc ion binding"/>
    <property type="evidence" value="ECO:0007669"/>
    <property type="project" value="UniProtKB-KW"/>
</dbReference>
<dbReference type="EMBL" id="JARPUR010000004">
    <property type="protein sequence ID" value="KAK4877790.1"/>
    <property type="molecule type" value="Genomic_DNA"/>
</dbReference>
<organism evidence="8 9">
    <name type="scientific">Aquatica leii</name>
    <dbReference type="NCBI Taxonomy" id="1421715"/>
    <lineage>
        <taxon>Eukaryota</taxon>
        <taxon>Metazoa</taxon>
        <taxon>Ecdysozoa</taxon>
        <taxon>Arthropoda</taxon>
        <taxon>Hexapoda</taxon>
        <taxon>Insecta</taxon>
        <taxon>Pterygota</taxon>
        <taxon>Neoptera</taxon>
        <taxon>Endopterygota</taxon>
        <taxon>Coleoptera</taxon>
        <taxon>Polyphaga</taxon>
        <taxon>Elateriformia</taxon>
        <taxon>Elateroidea</taxon>
        <taxon>Lampyridae</taxon>
        <taxon>Luciolinae</taxon>
        <taxon>Aquatica</taxon>
    </lineage>
</organism>
<feature type="domain" description="C2H2-type" evidence="7">
    <location>
        <begin position="2990"/>
        <end position="3018"/>
    </location>
</feature>
<gene>
    <name evidence="8" type="ORF">RN001_010296</name>
</gene>
<feature type="region of interest" description="Disordered" evidence="6">
    <location>
        <begin position="861"/>
        <end position="892"/>
    </location>
</feature>
<keyword evidence="2" id="KW-0677">Repeat</keyword>
<reference evidence="9" key="1">
    <citation type="submission" date="2023-01" db="EMBL/GenBank/DDBJ databases">
        <title>Key to firefly adult light organ development and bioluminescence: homeobox transcription factors regulate luciferase expression and transportation to peroxisome.</title>
        <authorList>
            <person name="Fu X."/>
        </authorList>
    </citation>
    <scope>NUCLEOTIDE SEQUENCE [LARGE SCALE GENOMIC DNA]</scope>
</reference>
<dbReference type="InterPro" id="IPR036236">
    <property type="entry name" value="Znf_C2H2_sf"/>
</dbReference>
<feature type="compositionally biased region" description="Basic and acidic residues" evidence="6">
    <location>
        <begin position="502"/>
        <end position="544"/>
    </location>
</feature>
<dbReference type="Proteomes" id="UP001353858">
    <property type="component" value="Unassembled WGS sequence"/>
</dbReference>
<name>A0AAN7Q356_9COLE</name>
<proteinExistence type="predicted"/>
<evidence type="ECO:0000256" key="4">
    <source>
        <dbReference type="ARBA" id="ARBA00022833"/>
    </source>
</evidence>
<comment type="caution">
    <text evidence="8">The sequence shown here is derived from an EMBL/GenBank/DDBJ whole genome shotgun (WGS) entry which is preliminary data.</text>
</comment>
<feature type="compositionally biased region" description="Polar residues" evidence="6">
    <location>
        <begin position="484"/>
        <end position="501"/>
    </location>
</feature>
<protein>
    <recommendedName>
        <fullName evidence="7">C2H2-type domain-containing protein</fullName>
    </recommendedName>
</protein>
<evidence type="ECO:0000256" key="6">
    <source>
        <dbReference type="SAM" id="MobiDB-lite"/>
    </source>
</evidence>
<feature type="region of interest" description="Disordered" evidence="6">
    <location>
        <begin position="720"/>
        <end position="758"/>
    </location>
</feature>
<feature type="domain" description="C2H2-type" evidence="7">
    <location>
        <begin position="2197"/>
        <end position="2224"/>
    </location>
</feature>
<evidence type="ECO:0000256" key="2">
    <source>
        <dbReference type="ARBA" id="ARBA00022737"/>
    </source>
</evidence>
<keyword evidence="1" id="KW-0479">Metal-binding</keyword>
<feature type="region of interest" description="Disordered" evidence="6">
    <location>
        <begin position="654"/>
        <end position="673"/>
    </location>
</feature>
<feature type="compositionally biased region" description="Basic and acidic residues" evidence="6">
    <location>
        <begin position="318"/>
        <end position="333"/>
    </location>
</feature>
<feature type="compositionally biased region" description="Basic and acidic residues" evidence="6">
    <location>
        <begin position="260"/>
        <end position="277"/>
    </location>
</feature>
<feature type="compositionally biased region" description="Polar residues" evidence="6">
    <location>
        <begin position="1663"/>
        <end position="1674"/>
    </location>
</feature>
<evidence type="ECO:0000259" key="7">
    <source>
        <dbReference type="PROSITE" id="PS50157"/>
    </source>
</evidence>
<dbReference type="SMART" id="SM00355">
    <property type="entry name" value="ZnF_C2H2"/>
    <property type="match status" value="29"/>
</dbReference>
<dbReference type="PROSITE" id="PS00028">
    <property type="entry name" value="ZINC_FINGER_C2H2_1"/>
    <property type="match status" value="7"/>
</dbReference>
<evidence type="ECO:0000256" key="5">
    <source>
        <dbReference type="PROSITE-ProRule" id="PRU00042"/>
    </source>
</evidence>
<dbReference type="Gene3D" id="3.30.160.60">
    <property type="entry name" value="Classic Zinc Finger"/>
    <property type="match status" value="5"/>
</dbReference>
<feature type="domain" description="C2H2-type" evidence="7">
    <location>
        <begin position="3070"/>
        <end position="3098"/>
    </location>
</feature>
<evidence type="ECO:0000256" key="3">
    <source>
        <dbReference type="ARBA" id="ARBA00022771"/>
    </source>
</evidence>
<evidence type="ECO:0000256" key="1">
    <source>
        <dbReference type="ARBA" id="ARBA00022723"/>
    </source>
</evidence>
<feature type="region of interest" description="Disordered" evidence="6">
    <location>
        <begin position="2106"/>
        <end position="2126"/>
    </location>
</feature>
<feature type="region of interest" description="Disordered" evidence="6">
    <location>
        <begin position="252"/>
        <end position="277"/>
    </location>
</feature>
<keyword evidence="4" id="KW-0862">Zinc</keyword>
<accession>A0AAN7Q356</accession>
<dbReference type="GO" id="GO:0010468">
    <property type="term" value="P:regulation of gene expression"/>
    <property type="evidence" value="ECO:0007669"/>
    <property type="project" value="TreeGrafter"/>
</dbReference>
<feature type="region of interest" description="Disordered" evidence="6">
    <location>
        <begin position="1653"/>
        <end position="1674"/>
    </location>
</feature>
<evidence type="ECO:0000313" key="8">
    <source>
        <dbReference type="EMBL" id="KAK4877790.1"/>
    </source>
</evidence>
<sequence>MEEEECAKMLNHLQQYVPHLEKLIVQLKDPKKKNRELQLSKLEGLHSMITDRKKKLKLDTLKKCEDVILKILQKVHPTVYKQFEQSEPRYTKFLCKDPPSEKSFLSDDDLLNSTRLQAARARLSEISTPASPSPPRDITIIPPPIVIPTEKINRKIDNCPWERREDRLRNSNRTEIYRTEKPDIYRRAAESLSTKSNKDPVLAKVDMSVPPLSAEDLQELTEPDNLTVGELENLRDVIQKKIVKEEMKVSVSKTKHHFKSKESEKLHSKPRVEKIYKDPDTQFGNLLSSIDVQILEKKEDRRFKSDSQKKDKKHSKDKKKDYRDEEKKEKQQDLKPVFKRLADKYNPKPRKNSIDITERLPSESPSQFENFSKEIHTPTKEIDVYQGGNNIRDRDHFQNPVKDTWTSNFLPQQRDFPTPRAGGNTYMNTFIVQNNIPHQYPIPSSNTFHSAMPPVPKIFHPYEPIQSNEYELNKIPPVEYYPHNYQNQRPGPNRTYSTNYGSRDRSQFPEHWPQDPRNATRREDPRLANRDPRIRSREQKEKNHVPGPLAIQAKRKSIDDFTHSKFDSLYADRPKTKEETFVSPLDSLYSVSGESSQKTGKGYGVQKFRIPKKKQELDEEKNIDKCEEIVKNEEENIIVVETSKTETIEEKVEEETKVEDKKVEDKEPIKASPTDQSIIADFITNLIQGSDKKDILTALVSSLAGGVSDQQKKKFKRIQKIMDSDSEPEEQVEVKLDLQPEPKKEENEEEVDEKKDDAKKVVVRKKAKRLVKPKKVLQRKSQRQKAQLQQKLEEESLQSVVETVGERIKNRRRTVNTPKARKSTELDKLHKDIKEMFICDGVLTATGKRMCRILKSDGVNEDVGTLKDSKHKDNDESILDSPKRRARVSNPKVLIEKTDLSKLVTSKCESESDTETTVKTRSQGSRRKTLDVENTESTTSKSPAKRSLTPRAKTKPNYAEPEEDASSVTSSVDDKDDIDIPIESAEKKGKKKRRGHNWAIGIITKKSSKKKVASPIPTPTPTEPEPEPQLNVPSPDPIPVAVPDPVSVPVPEPEKKTEPVQHDKNYFYDPHEKSDCKICSFKGKFIVQHYKTTHPTHEVLISRISPENAQKAIEECLEDNYDDIEPTDMWETETRKKRFNYRCRFCQVFFKNESTDTFFDHVTSHTGEYRFHCRHCTFKTANNKSLRAHFHSSHSNTHEQIGTITPVYQTPPNFSMVFGYICQDCHYVQLNKTFLENHVKNFHTDVKFYKINMSTVVHKGLAEKEIEKIDETKTDDAQKLTEENKIEETVPAEVAKSKEDPTVFKYNPELVKESIIMDEQKHEKMKEINQNIIPKKKLSFDLLDKIKSRLDDKVEEKMETEVSVPVSVAVTSTKSVDDVKPLVEVKKPLAKIETKAVVEKAFLNKNSVPITTIIERLQGKLNSESQPPPLIPINAFAANIEPKVEEVQIQVGPIAAKKKSDYTLYMCYMLSCMYSSTTTDEFDAHCVNMHGNKQWDGFCGICSVNTGLSEVQEAFHHLLLAHKNELGDEKNEAEIKSYLRMRRLSGDKLSELKVKSTEPDNPVISMSEESPFKIVNVQAQAEEVEEENFFPFQISSVTTLTPEEDQALNTPHPTLTVINTAGTTKPPTIPLQNSTYSLVLPVLSPISTTSPKSSPTKILISSPKRTTPSPSANSVKQYSTAAKQQSNWKTVVLTDVPLQAHEIIIPRKTTNAMKYLLTEQKLMHLYKCPKKVCTFSSNIKRLFEIHLRQHTDLKPGVQIPCLYCNFKSDVSVFTVHYDVRHGRCQYCCVYCFYRAINQSYVEMHQEREHPKNPRKVLVAPLTQDALSTQVQAALQPMKSILPLYVCGQLGCNKKFIFSSDFANHYDTAHGAGLYPCCYCSYIPSNGNEAVTHMQVHNVCRFHCRYCQYGGKTLAEVHHHLSLQHCSLNPKIIERVFIPDIKSINKTSVDYDYEDATAYDRLLINTNEFAKYITTEARIEYTNYTSNRASKKVLPQPKETITLYKAPSVGISSIASTKDSTIVELSQNKPRAESPIVLNKYLQSPTDLLTITKNLPNQKTNETAVEPSIDRRDFIILQPETVTVDESIDEPLVDIKGDDTNKAEIDPLQVEPSLNQPNEQSESFLSDANSTNITEEELSDFTADDVLFSEIGNKKQGLVGKDLFRCSFCAAGFDLTQSFKLHVIKCVKLNKEGVVRPFSCNHCSKCFKTVNSLLDHIRIHGTARFACSLCDFKHAHQVHVRTHMKTRHSVNSVTTIPVDPNKNNIDEDDFVLRPKVNRQKSSDSLTGRDSKTLSVISDAVLEFGPEDITSVPLRPIFNKEVKCSECGYATKVRANLIRHFQFHKTGKELPIPATAPVNPVPCLDKNEKMFDKMINLSLSSYTDTMRNLKSDNKPKTALEVEEGVPMFVASTKRYTCGANNCDYLCLEESMLRSHLQALHSDEIEYKCTHCHEDLSKEKGAINIDQILKHLRMHDLHLYKCNHCKFIHYLKHKVDRHVIDKHGDPMIIIVRELEHEPEEAPLVQEEVKETKPWRCGICKYRCSTNADIIAHVFNKHDLDSQFKCALCQYRSNVKNLVGVHFVKEHPGQMLDVIDAYYEEGKNIVSSINFDTTPIWQREKNKFKHIRGIPIDETNRVSKKSPAKTVISDADKSNDAKKVAPTVQKKPKTLKDKKLELIKNDEEIIDVDGDFDLDKIRQVLDSTSSNLDDDKLLNATLEDIEQLDIETLKVANIIGSHGPLGKPNNKQYLCPICNTFKTRKVDDITHHLYKEVSYPRFVCTNCGLTGITYNFLKKHSEKKHLGLPEAIHPLSPDPQVEDWVSKVLSVQGRLIANNESAAVSSTTLHDYKKTKVTEINVADSSSALRDATAKPLYAHQCRYCTYNCKAAGDLRKHERRHWVQKPLKCGYCDTEGVTNYEIHQHSKRSHPNMEPIVVSVPMPSVPTIKPIARKRKFPKNDSTISSSSDEVPSKLSALDQEASFSSGMTDEEETTTFVCGYCSNRFASKAEMQSHWELTHKDKGLYFKYKEVLNEQSTKKGTLNYKCSYCAFVGHLELVKNHFKTVHPNLSLSVYRYKCEYCGKYFRNIDKIRVHYKSVHQDSVQTCFDIGDPETPGKDFVCKHCNMDFDDRLELEDHHNTFHSHLDLTTVPNNTEQVVASTSGAEKKSYKCPAAQCNYYSNNYPPMRDHVRVHAKPFQCGYCSLRGIYPSIIKAHHNKEHPNLEFNCTSSPEGVALYNNLKQNIMTLNKNKEYEVLVNKQKRLNVAKSNNSSSAPPPKKLKVLNVARKSTTQVKPIVRKETARKSTTQILPKVKETVQTDYGFSYYGNEPDLEGAENLNTSVMFGNSYLKINFVQLQGLFDMFPVVPVVDIKNNVDEL</sequence>
<feature type="domain" description="C2H2-type" evidence="7">
    <location>
        <begin position="1726"/>
        <end position="1755"/>
    </location>
</feature>
<feature type="compositionally biased region" description="Basic and acidic residues" evidence="6">
    <location>
        <begin position="864"/>
        <end position="875"/>
    </location>
</feature>
<feature type="region of interest" description="Disordered" evidence="6">
    <location>
        <begin position="481"/>
        <end position="555"/>
    </location>
</feature>
<dbReference type="GO" id="GO:0005634">
    <property type="term" value="C:nucleus"/>
    <property type="evidence" value="ECO:0007669"/>
    <property type="project" value="TreeGrafter"/>
</dbReference>
<dbReference type="InterPro" id="IPR013087">
    <property type="entry name" value="Znf_C2H2_type"/>
</dbReference>
<dbReference type="PROSITE" id="PS50157">
    <property type="entry name" value="ZINC_FINGER_C2H2_2"/>
    <property type="match status" value="7"/>
</dbReference>
<dbReference type="InterPro" id="IPR050688">
    <property type="entry name" value="Zinc_finger/UBP_domain"/>
</dbReference>
<evidence type="ECO:0000313" key="9">
    <source>
        <dbReference type="Proteomes" id="UP001353858"/>
    </source>
</evidence>
<feature type="compositionally biased region" description="Basic and acidic residues" evidence="6">
    <location>
        <begin position="732"/>
        <end position="758"/>
    </location>
</feature>
<feature type="compositionally biased region" description="Basic and acidic residues" evidence="6">
    <location>
        <begin position="654"/>
        <end position="669"/>
    </location>
</feature>
<dbReference type="PANTHER" id="PTHR24403">
    <property type="entry name" value="ZINC FINGER PROTEIN"/>
    <property type="match status" value="1"/>
</dbReference>
<keyword evidence="3 5" id="KW-0863">Zinc-finger</keyword>
<feature type="domain" description="C2H2-type" evidence="7">
    <location>
        <begin position="3113"/>
        <end position="3137"/>
    </location>
</feature>
<feature type="domain" description="C2H2-type" evidence="7">
    <location>
        <begin position="2320"/>
        <end position="2347"/>
    </location>
</feature>
<feature type="region of interest" description="Disordered" evidence="6">
    <location>
        <begin position="301"/>
        <end position="340"/>
    </location>
</feature>
<dbReference type="SUPFAM" id="SSF57667">
    <property type="entry name" value="beta-beta-alpha zinc fingers"/>
    <property type="match status" value="1"/>
</dbReference>
<keyword evidence="9" id="KW-1185">Reference proteome</keyword>
<feature type="domain" description="C2H2-type" evidence="7">
    <location>
        <begin position="2872"/>
        <end position="2899"/>
    </location>
</feature>
<feature type="compositionally biased region" description="Polar residues" evidence="6">
    <location>
        <begin position="2111"/>
        <end position="2126"/>
    </location>
</feature>